<comment type="subcellular location">
    <subcellularLocation>
        <location evidence="1">Membrane</location>
        <topology evidence="1">Multi-pass membrane protein</topology>
    </subcellularLocation>
</comment>
<gene>
    <name evidence="8" type="ORF">J2W49_000044</name>
</gene>
<keyword evidence="5 6" id="KW-0472">Membrane</keyword>
<feature type="transmembrane region" description="Helical" evidence="6">
    <location>
        <begin position="209"/>
        <end position="228"/>
    </location>
</feature>
<evidence type="ECO:0000256" key="1">
    <source>
        <dbReference type="ARBA" id="ARBA00004141"/>
    </source>
</evidence>
<keyword evidence="3 6" id="KW-0812">Transmembrane</keyword>
<protein>
    <submittedName>
        <fullName evidence="8">RarD protein</fullName>
    </submittedName>
</protein>
<reference evidence="8 9" key="1">
    <citation type="submission" date="2023-07" db="EMBL/GenBank/DDBJ databases">
        <title>Sorghum-associated microbial communities from plants grown in Nebraska, USA.</title>
        <authorList>
            <person name="Schachtman D."/>
        </authorList>
    </citation>
    <scope>NUCLEOTIDE SEQUENCE [LARGE SCALE GENOMIC DNA]</scope>
    <source>
        <strain evidence="8 9">4249</strain>
    </source>
</reference>
<dbReference type="PANTHER" id="PTHR32322">
    <property type="entry name" value="INNER MEMBRANE TRANSPORTER"/>
    <property type="match status" value="1"/>
</dbReference>
<feature type="transmembrane region" description="Helical" evidence="6">
    <location>
        <begin position="296"/>
        <end position="313"/>
    </location>
</feature>
<organism evidence="8 9">
    <name type="scientific">Hydrogenophaga palleronii</name>
    <dbReference type="NCBI Taxonomy" id="65655"/>
    <lineage>
        <taxon>Bacteria</taxon>
        <taxon>Pseudomonadati</taxon>
        <taxon>Pseudomonadota</taxon>
        <taxon>Betaproteobacteria</taxon>
        <taxon>Burkholderiales</taxon>
        <taxon>Comamonadaceae</taxon>
        <taxon>Hydrogenophaga</taxon>
    </lineage>
</organism>
<proteinExistence type="inferred from homology"/>
<sequence>MTLQDESSALRRSMPTGEVRAPLYRQDLAPHRPGQWFMVGGGLLLGTLGVFIEEAGQPALTAVWFRCFFGLLALTLWFAVSSRWSELRLSRRDAALAISGGLLMVLSWVLFFEAVPRTSMSVATLVVHVQPFLIMVIGSVWLGERVSRRQWSVALVALAGLGLATGVLDQVLGSQNAGSMDLRGLALALGAALAYALAPLLLRRAHGASPLVMAWWQCVAGTVALAWWPFMQGWPAPGPAWGWLVGMGVVHTGLAYVLLYTGVSRLPAGRMALLQFVYPASAIVFDALVYGRTLSGIQLTGGTLLLASLLVAAREKLRP</sequence>
<evidence type="ECO:0000313" key="9">
    <source>
        <dbReference type="Proteomes" id="UP001265700"/>
    </source>
</evidence>
<feature type="transmembrane region" description="Helical" evidence="6">
    <location>
        <begin position="271"/>
        <end position="290"/>
    </location>
</feature>
<evidence type="ECO:0000313" key="8">
    <source>
        <dbReference type="EMBL" id="MDR7148116.1"/>
    </source>
</evidence>
<dbReference type="PANTHER" id="PTHR32322:SF2">
    <property type="entry name" value="EAMA DOMAIN-CONTAINING PROTEIN"/>
    <property type="match status" value="1"/>
</dbReference>
<evidence type="ECO:0000256" key="3">
    <source>
        <dbReference type="ARBA" id="ARBA00022692"/>
    </source>
</evidence>
<dbReference type="InterPro" id="IPR050638">
    <property type="entry name" value="AA-Vitamin_Transporters"/>
</dbReference>
<dbReference type="Proteomes" id="UP001265700">
    <property type="component" value="Unassembled WGS sequence"/>
</dbReference>
<evidence type="ECO:0000259" key="7">
    <source>
        <dbReference type="Pfam" id="PF00892"/>
    </source>
</evidence>
<evidence type="ECO:0000256" key="2">
    <source>
        <dbReference type="ARBA" id="ARBA00007362"/>
    </source>
</evidence>
<dbReference type="InterPro" id="IPR000620">
    <property type="entry name" value="EamA_dom"/>
</dbReference>
<feature type="transmembrane region" description="Helical" evidence="6">
    <location>
        <begin position="63"/>
        <end position="82"/>
    </location>
</feature>
<evidence type="ECO:0000256" key="4">
    <source>
        <dbReference type="ARBA" id="ARBA00022989"/>
    </source>
</evidence>
<feature type="domain" description="EamA" evidence="7">
    <location>
        <begin position="183"/>
        <end position="312"/>
    </location>
</feature>
<feature type="transmembrane region" description="Helical" evidence="6">
    <location>
        <begin position="240"/>
        <end position="259"/>
    </location>
</feature>
<comment type="similarity">
    <text evidence="2">Belongs to the EamA transporter family.</text>
</comment>
<evidence type="ECO:0000256" key="5">
    <source>
        <dbReference type="ARBA" id="ARBA00023136"/>
    </source>
</evidence>
<dbReference type="Pfam" id="PF00892">
    <property type="entry name" value="EamA"/>
    <property type="match status" value="2"/>
</dbReference>
<feature type="domain" description="EamA" evidence="7">
    <location>
        <begin position="34"/>
        <end position="164"/>
    </location>
</feature>
<dbReference type="InterPro" id="IPR037185">
    <property type="entry name" value="EmrE-like"/>
</dbReference>
<dbReference type="EMBL" id="JAVDWU010000001">
    <property type="protein sequence ID" value="MDR7148116.1"/>
    <property type="molecule type" value="Genomic_DNA"/>
</dbReference>
<keyword evidence="4 6" id="KW-1133">Transmembrane helix</keyword>
<comment type="caution">
    <text evidence="8">The sequence shown here is derived from an EMBL/GenBank/DDBJ whole genome shotgun (WGS) entry which is preliminary data.</text>
</comment>
<feature type="transmembrane region" description="Helical" evidence="6">
    <location>
        <begin position="184"/>
        <end position="202"/>
    </location>
</feature>
<feature type="transmembrane region" description="Helical" evidence="6">
    <location>
        <begin position="94"/>
        <end position="112"/>
    </location>
</feature>
<feature type="transmembrane region" description="Helical" evidence="6">
    <location>
        <begin position="153"/>
        <end position="172"/>
    </location>
</feature>
<keyword evidence="9" id="KW-1185">Reference proteome</keyword>
<feature type="transmembrane region" description="Helical" evidence="6">
    <location>
        <begin position="118"/>
        <end position="141"/>
    </location>
</feature>
<name>A0ABU1WFR4_9BURK</name>
<dbReference type="SUPFAM" id="SSF103481">
    <property type="entry name" value="Multidrug resistance efflux transporter EmrE"/>
    <property type="match status" value="2"/>
</dbReference>
<accession>A0ABU1WFR4</accession>
<feature type="transmembrane region" description="Helical" evidence="6">
    <location>
        <begin position="34"/>
        <end position="51"/>
    </location>
</feature>
<evidence type="ECO:0000256" key="6">
    <source>
        <dbReference type="SAM" id="Phobius"/>
    </source>
</evidence>